<evidence type="ECO:0000313" key="2">
    <source>
        <dbReference type="EMBL" id="PRY86792.1"/>
    </source>
</evidence>
<sequence>MRKADHPLFLERESYRRRRLMDAARVAPVITAFLFCFPLLWVGREDVPTTFAIIYLFSVWLVLVVGAYFLSRRLRDMPGRTDRTRR</sequence>
<feature type="transmembrane region" description="Helical" evidence="1">
    <location>
        <begin position="47"/>
        <end position="70"/>
    </location>
</feature>
<comment type="caution">
    <text evidence="2">The sequence shown here is derived from an EMBL/GenBank/DDBJ whole genome shotgun (WGS) entry which is preliminary data.</text>
</comment>
<feature type="transmembrane region" description="Helical" evidence="1">
    <location>
        <begin position="20"/>
        <end position="41"/>
    </location>
</feature>
<dbReference type="Proteomes" id="UP000238392">
    <property type="component" value="Unassembled WGS sequence"/>
</dbReference>
<reference evidence="2 3" key="1">
    <citation type="submission" date="2018-03" db="EMBL/GenBank/DDBJ databases">
        <title>Genomic Encyclopedia of Archaeal and Bacterial Type Strains, Phase II (KMG-II): from individual species to whole genera.</title>
        <authorList>
            <person name="Goeker M."/>
        </authorList>
    </citation>
    <scope>NUCLEOTIDE SEQUENCE [LARGE SCALE GENOMIC DNA]</scope>
    <source>
        <strain evidence="2 3">DSM 100212</strain>
    </source>
</reference>
<proteinExistence type="predicted"/>
<evidence type="ECO:0000313" key="3">
    <source>
        <dbReference type="Proteomes" id="UP000238392"/>
    </source>
</evidence>
<organism evidence="2 3">
    <name type="scientific">Donghicola tyrosinivorans</name>
    <dbReference type="NCBI Taxonomy" id="1652492"/>
    <lineage>
        <taxon>Bacteria</taxon>
        <taxon>Pseudomonadati</taxon>
        <taxon>Pseudomonadota</taxon>
        <taxon>Alphaproteobacteria</taxon>
        <taxon>Rhodobacterales</taxon>
        <taxon>Roseobacteraceae</taxon>
        <taxon>Donghicola</taxon>
    </lineage>
</organism>
<dbReference type="AlphaFoldDB" id="A0A2T0WJF7"/>
<accession>A0A2T0WJF7</accession>
<evidence type="ECO:0000256" key="1">
    <source>
        <dbReference type="SAM" id="Phobius"/>
    </source>
</evidence>
<keyword evidence="3" id="KW-1185">Reference proteome</keyword>
<dbReference type="OrthoDB" id="7871801at2"/>
<gene>
    <name evidence="2" type="ORF">CLV74_11122</name>
</gene>
<name>A0A2T0WJF7_9RHOB</name>
<keyword evidence="1" id="KW-1133">Transmembrane helix</keyword>
<keyword evidence="1" id="KW-0812">Transmembrane</keyword>
<dbReference type="EMBL" id="PVTQ01000011">
    <property type="protein sequence ID" value="PRY86792.1"/>
    <property type="molecule type" value="Genomic_DNA"/>
</dbReference>
<protein>
    <submittedName>
        <fullName evidence="2">Uncharacterized protein</fullName>
    </submittedName>
</protein>
<keyword evidence="1" id="KW-0472">Membrane</keyword>